<evidence type="ECO:0000259" key="2">
    <source>
        <dbReference type="SMART" id="SM00451"/>
    </source>
</evidence>
<feature type="domain" description="U1-type" evidence="2">
    <location>
        <begin position="718"/>
        <end position="752"/>
    </location>
</feature>
<feature type="compositionally biased region" description="Basic and acidic residues" evidence="1">
    <location>
        <begin position="469"/>
        <end position="484"/>
    </location>
</feature>
<feature type="compositionally biased region" description="Pro residues" evidence="1">
    <location>
        <begin position="112"/>
        <end position="126"/>
    </location>
</feature>
<feature type="region of interest" description="Disordered" evidence="1">
    <location>
        <begin position="809"/>
        <end position="855"/>
    </location>
</feature>
<reference evidence="3" key="1">
    <citation type="submission" date="2019-08" db="EMBL/GenBank/DDBJ databases">
        <title>The improved chromosome-level genome for the pearl oyster Pinctada fucata martensii using PacBio sequencing and Hi-C.</title>
        <authorList>
            <person name="Zheng Z."/>
        </authorList>
    </citation>
    <scope>NUCLEOTIDE SEQUENCE</scope>
    <source>
        <strain evidence="3">ZZ-2019</strain>
        <tissue evidence="3">Adductor muscle</tissue>
    </source>
</reference>
<feature type="region of interest" description="Disordered" evidence="1">
    <location>
        <begin position="518"/>
        <end position="614"/>
    </location>
</feature>
<dbReference type="SMART" id="SM00451">
    <property type="entry name" value="ZnF_U1"/>
    <property type="match status" value="2"/>
</dbReference>
<feature type="compositionally biased region" description="Basic and acidic residues" evidence="1">
    <location>
        <begin position="914"/>
        <end position="967"/>
    </location>
</feature>
<dbReference type="GO" id="GO:0008270">
    <property type="term" value="F:zinc ion binding"/>
    <property type="evidence" value="ECO:0007669"/>
    <property type="project" value="InterPro"/>
</dbReference>
<keyword evidence="4" id="KW-1185">Reference proteome</keyword>
<dbReference type="GO" id="GO:0045893">
    <property type="term" value="P:positive regulation of DNA-templated transcription"/>
    <property type="evidence" value="ECO:0007669"/>
    <property type="project" value="TreeGrafter"/>
</dbReference>
<comment type="caution">
    <text evidence="3">The sequence shown here is derived from an EMBL/GenBank/DDBJ whole genome shotgun (WGS) entry which is preliminary data.</text>
</comment>
<feature type="compositionally biased region" description="Basic and acidic residues" evidence="1">
    <location>
        <begin position="8"/>
        <end position="18"/>
    </location>
</feature>
<feature type="compositionally biased region" description="Polar residues" evidence="1">
    <location>
        <begin position="541"/>
        <end position="555"/>
    </location>
</feature>
<feature type="compositionally biased region" description="Basic and acidic residues" evidence="1">
    <location>
        <begin position="400"/>
        <end position="414"/>
    </location>
</feature>
<dbReference type="EMBL" id="VSWD01000009">
    <property type="protein sequence ID" value="KAK3093113.1"/>
    <property type="molecule type" value="Genomic_DNA"/>
</dbReference>
<feature type="compositionally biased region" description="Polar residues" evidence="1">
    <location>
        <begin position="968"/>
        <end position="977"/>
    </location>
</feature>
<dbReference type="Proteomes" id="UP001186944">
    <property type="component" value="Unassembled WGS sequence"/>
</dbReference>
<feature type="region of interest" description="Disordered" evidence="1">
    <location>
        <begin position="141"/>
        <end position="162"/>
    </location>
</feature>
<feature type="region of interest" description="Disordered" evidence="1">
    <location>
        <begin position="254"/>
        <end position="492"/>
    </location>
</feature>
<feature type="domain" description="U1-type" evidence="2">
    <location>
        <begin position="649"/>
        <end position="683"/>
    </location>
</feature>
<feature type="region of interest" description="Disordered" evidence="1">
    <location>
        <begin position="783"/>
        <end position="802"/>
    </location>
</feature>
<feature type="compositionally biased region" description="Basic and acidic residues" evidence="1">
    <location>
        <begin position="839"/>
        <end position="855"/>
    </location>
</feature>
<dbReference type="AlphaFoldDB" id="A0AA89BW86"/>
<dbReference type="GO" id="GO:0005654">
    <property type="term" value="C:nucleoplasm"/>
    <property type="evidence" value="ECO:0007669"/>
    <property type="project" value="TreeGrafter"/>
</dbReference>
<organism evidence="3 4">
    <name type="scientific">Pinctada imbricata</name>
    <name type="common">Atlantic pearl-oyster</name>
    <name type="synonym">Pinctada martensii</name>
    <dbReference type="NCBI Taxonomy" id="66713"/>
    <lineage>
        <taxon>Eukaryota</taxon>
        <taxon>Metazoa</taxon>
        <taxon>Spiralia</taxon>
        <taxon>Lophotrochozoa</taxon>
        <taxon>Mollusca</taxon>
        <taxon>Bivalvia</taxon>
        <taxon>Autobranchia</taxon>
        <taxon>Pteriomorphia</taxon>
        <taxon>Pterioida</taxon>
        <taxon>Pterioidea</taxon>
        <taxon>Pteriidae</taxon>
        <taxon>Pinctada</taxon>
    </lineage>
</organism>
<dbReference type="InterPro" id="IPR055309">
    <property type="entry name" value="Znf318-like"/>
</dbReference>
<dbReference type="GO" id="GO:0003676">
    <property type="term" value="F:nucleic acid binding"/>
    <property type="evidence" value="ECO:0007669"/>
    <property type="project" value="InterPro"/>
</dbReference>
<feature type="compositionally biased region" description="Basic and acidic residues" evidence="1">
    <location>
        <begin position="370"/>
        <end position="393"/>
    </location>
</feature>
<name>A0AA89BW86_PINIB</name>
<feature type="region of interest" description="Disordered" evidence="1">
    <location>
        <begin position="875"/>
        <end position="1049"/>
    </location>
</feature>
<feature type="compositionally biased region" description="Basic and acidic residues" evidence="1">
    <location>
        <begin position="264"/>
        <end position="278"/>
    </location>
</feature>
<evidence type="ECO:0000256" key="1">
    <source>
        <dbReference type="SAM" id="MobiDB-lite"/>
    </source>
</evidence>
<gene>
    <name evidence="3" type="ORF">FSP39_011209</name>
</gene>
<dbReference type="PANTHER" id="PTHR15577">
    <property type="entry name" value="ZINC FINGER CONTAINING PROTEIN"/>
    <property type="match status" value="1"/>
</dbReference>
<dbReference type="GO" id="GO:0045892">
    <property type="term" value="P:negative regulation of DNA-templated transcription"/>
    <property type="evidence" value="ECO:0007669"/>
    <property type="project" value="TreeGrafter"/>
</dbReference>
<evidence type="ECO:0000313" key="4">
    <source>
        <dbReference type="Proteomes" id="UP001186944"/>
    </source>
</evidence>
<evidence type="ECO:0000313" key="3">
    <source>
        <dbReference type="EMBL" id="KAK3093113.1"/>
    </source>
</evidence>
<feature type="compositionally biased region" description="Basic and acidic residues" evidence="1">
    <location>
        <begin position="991"/>
        <end position="1000"/>
    </location>
</feature>
<feature type="region of interest" description="Disordered" evidence="1">
    <location>
        <begin position="1"/>
        <end position="128"/>
    </location>
</feature>
<dbReference type="PANTHER" id="PTHR15577:SF2">
    <property type="entry name" value="ZINC FINGER PROTEIN 318"/>
    <property type="match status" value="1"/>
</dbReference>
<proteinExistence type="predicted"/>
<protein>
    <recommendedName>
        <fullName evidence="2">U1-type domain-containing protein</fullName>
    </recommendedName>
</protein>
<dbReference type="InterPro" id="IPR003604">
    <property type="entry name" value="Matrin/U1-like-C_Znf_C2H2"/>
</dbReference>
<feature type="compositionally biased region" description="Polar residues" evidence="1">
    <location>
        <begin position="141"/>
        <end position="150"/>
    </location>
</feature>
<feature type="compositionally biased region" description="Basic and acidic residues" evidence="1">
    <location>
        <begin position="559"/>
        <end position="614"/>
    </location>
</feature>
<accession>A0AA89BW86</accession>
<feature type="compositionally biased region" description="Low complexity" evidence="1">
    <location>
        <begin position="63"/>
        <end position="76"/>
    </location>
</feature>
<sequence length="1222" mass="136834">MDVEDEEKFLYGDSDARETYPPSKPQDRGYDSQWNYKNPDRGLVSKVNDPYHQASEPRRDFHPQVPANAPVAPANQLDPLYGRSTFPVLERSQGHNMEPPYTAQKVPEEPPYKPAAPAPPQPPIHIEPPQADLLSIFTNKPTSAIPTSQPMEPVAQPVTTKTNYDPTIENILKSIGFDFEMSKRMQEKAKTVETKLKEEPELVGINQTASFLEGGLIDGNLKDSLFVKKGSEIDRKSGYDDLYSKDDPQAALLEEGIVFKRKRSSDGSKSEGSHHEQQKYPTSTAPVSSYPGYTGSYSQADQYPPSAYSYAHQGVPPGYTTASGVPYGYEASQHPGYAAPAKPRYADTGHSPIPSLASSNLKSVPIQDKNSSDAKKHRRTEKESSLDRERERAPSSSSLKELKNVDSPRSKSESTKSLPLENIRVISAVDSGSQRLVLPPKSEQSKYVLKQSDDWDTPKSKKIGSSPKVGEKRTLSESSDHSQKSQELSSKQIEKLRKEKEIRQQRILALEEELQKLRKQQNEIMRKKRRQKDGHKDPILMQNSKLQEEIAQQISKLRKASEQNEKRMSTPDKKDGPPESKKLKEQKKDEPTQKPPPKSEEITEPQEKKVTAKDVRDKLEAASNTEQKPKQFSFQVKGELKVRYEYFDQGIHWCKSCNIVYSSLQIYMQHLHTANHLKSLCQYDKPWTPEEMKNPPKKPAAKKTSVLPVKGSEFLIPTSGFWCSLCKVLVGDIACGEFHMKSDAHHENYLAYTKDNPFYEQRRNLDKATALSSKREENLKNREIERKFELNPEQKQKDKRIKEKQKNFEKEVKELDDDEPQRHSTSSKKMLPISKLSKPGKDVPDPKTEKDGADVKKAVEEAKKAIEVKIFKKAGGQGNPTLQQGKAIPTITQRKRNTVLPPWTPVSKSGTAPGEKKLVTAEDILKAFSGKSKEKEKEEEEAKKKKEEEQRLVEETKKIEEMTKKQENMQQAKSNVVSADIPLPKGSYGHRAKDDWESPKKAVKLGPKPLMDLNIPPPLPFGQPGMNIRPVPPQIPFPQQNVRPNINIRPPNIGPYSGQTRGIPNVNVRPPNVGPTSANNAQTKASSNTGSASITQTKTSTGNNTKNMATTPQTQKKGPPKAAPEIQSPDRVHEDEDVQFVSAHNKKVGDLVEIKDDSSSNDSVIVPIETMDALKPIKQNSVSEVELVAVAPDVESDEESVASSISMHMGSDYEVIDDIEQS</sequence>
<feature type="region of interest" description="Disordered" evidence="1">
    <location>
        <begin position="1067"/>
        <end position="1130"/>
    </location>
</feature>
<feature type="compositionally biased region" description="Polar residues" evidence="1">
    <location>
        <begin position="1074"/>
        <end position="1116"/>
    </location>
</feature>